<evidence type="ECO:0000313" key="4">
    <source>
        <dbReference type="Proteomes" id="UP001597497"/>
    </source>
</evidence>
<comment type="caution">
    <text evidence="3">The sequence shown here is derived from an EMBL/GenBank/DDBJ whole genome shotgun (WGS) entry which is preliminary data.</text>
</comment>
<evidence type="ECO:0000259" key="2">
    <source>
        <dbReference type="Pfam" id="PF01464"/>
    </source>
</evidence>
<dbReference type="PANTHER" id="PTHR37423:SF2">
    <property type="entry name" value="MEMBRANE-BOUND LYTIC MUREIN TRANSGLYCOSYLASE C"/>
    <property type="match status" value="1"/>
</dbReference>
<dbReference type="PANTHER" id="PTHR37423">
    <property type="entry name" value="SOLUBLE LYTIC MUREIN TRANSGLYCOSYLASE-RELATED"/>
    <property type="match status" value="1"/>
</dbReference>
<dbReference type="Proteomes" id="UP001597497">
    <property type="component" value="Unassembled WGS sequence"/>
</dbReference>
<dbReference type="SUPFAM" id="SSF53955">
    <property type="entry name" value="Lysozyme-like"/>
    <property type="match status" value="1"/>
</dbReference>
<dbReference type="InterPro" id="IPR023346">
    <property type="entry name" value="Lysozyme-like_dom_sf"/>
</dbReference>
<dbReference type="EMBL" id="JBHUMM010000045">
    <property type="protein sequence ID" value="MFD2673678.1"/>
    <property type="molecule type" value="Genomic_DNA"/>
</dbReference>
<comment type="similarity">
    <text evidence="1">Belongs to the transglycosylase Slt family.</text>
</comment>
<dbReference type="Gene3D" id="1.10.530.10">
    <property type="match status" value="1"/>
</dbReference>
<dbReference type="InterPro" id="IPR000189">
    <property type="entry name" value="Transglyc_AS"/>
</dbReference>
<protein>
    <submittedName>
        <fullName evidence="3">Lytic transglycosylase domain-containing protein</fullName>
    </submittedName>
</protein>
<evidence type="ECO:0000313" key="3">
    <source>
        <dbReference type="EMBL" id="MFD2673678.1"/>
    </source>
</evidence>
<dbReference type="RefSeq" id="WP_379931261.1">
    <property type="nucleotide sequence ID" value="NZ_JBHUMM010000045.1"/>
</dbReference>
<dbReference type="PROSITE" id="PS00922">
    <property type="entry name" value="TRANSGLYCOSYLASE"/>
    <property type="match status" value="1"/>
</dbReference>
<gene>
    <name evidence="3" type="ORF">ACFSUC_19180</name>
</gene>
<accession>A0ABW5RF43</accession>
<keyword evidence="4" id="KW-1185">Reference proteome</keyword>
<proteinExistence type="inferred from homology"/>
<dbReference type="InterPro" id="IPR008258">
    <property type="entry name" value="Transglycosylase_SLT_dom_1"/>
</dbReference>
<evidence type="ECO:0000256" key="1">
    <source>
        <dbReference type="ARBA" id="ARBA00007734"/>
    </source>
</evidence>
<sequence>MKRTRKGYTKIFRSAMIELKMKVWVEPLRISEQAMQQAKQVLPLSASAVSSPLSMPDPGQWETGFAAELEKLLFAGSASKRIIPAESALLMLKHKNGWEGSFNMEMPELSSALPVPATTTFHTPASASYDEMIEEASQRYGLSSSLIRAVIQTESGYQAYATSSAGAKGLMQLMDATARELGVQDPYDPYENIMGGSKYLAALLRKYHGEEMVALAAYNAGPGRVDRLGIQTDEEVRQKMHLLPSETQQYVQKVSRIAGSVSSI</sequence>
<feature type="domain" description="Transglycosylase SLT" evidence="2">
    <location>
        <begin position="132"/>
        <end position="234"/>
    </location>
</feature>
<organism evidence="3 4">
    <name type="scientific">Marinicrinis sediminis</name>
    <dbReference type="NCBI Taxonomy" id="1652465"/>
    <lineage>
        <taxon>Bacteria</taxon>
        <taxon>Bacillati</taxon>
        <taxon>Bacillota</taxon>
        <taxon>Bacilli</taxon>
        <taxon>Bacillales</taxon>
        <taxon>Paenibacillaceae</taxon>
    </lineage>
</organism>
<name>A0ABW5RF43_9BACL</name>
<dbReference type="Pfam" id="PF01464">
    <property type="entry name" value="SLT"/>
    <property type="match status" value="1"/>
</dbReference>
<dbReference type="CDD" id="cd00254">
    <property type="entry name" value="LT-like"/>
    <property type="match status" value="1"/>
</dbReference>
<reference evidence="4" key="1">
    <citation type="journal article" date="2019" name="Int. J. Syst. Evol. Microbiol.">
        <title>The Global Catalogue of Microorganisms (GCM) 10K type strain sequencing project: providing services to taxonomists for standard genome sequencing and annotation.</title>
        <authorList>
            <consortium name="The Broad Institute Genomics Platform"/>
            <consortium name="The Broad Institute Genome Sequencing Center for Infectious Disease"/>
            <person name="Wu L."/>
            <person name="Ma J."/>
        </authorList>
    </citation>
    <scope>NUCLEOTIDE SEQUENCE [LARGE SCALE GENOMIC DNA]</scope>
    <source>
        <strain evidence="4">KCTC 33676</strain>
    </source>
</reference>